<dbReference type="InterPro" id="IPR012337">
    <property type="entry name" value="RNaseH-like_sf"/>
</dbReference>
<evidence type="ECO:0000256" key="1">
    <source>
        <dbReference type="ARBA" id="ARBA00004123"/>
    </source>
</evidence>
<dbReference type="SMART" id="SM00614">
    <property type="entry name" value="ZnF_BED"/>
    <property type="match status" value="1"/>
</dbReference>
<comment type="subcellular location">
    <subcellularLocation>
        <location evidence="1">Nucleus</location>
    </subcellularLocation>
</comment>
<evidence type="ECO:0000256" key="3">
    <source>
        <dbReference type="ARBA" id="ARBA00022771"/>
    </source>
</evidence>
<feature type="region of interest" description="Disordered" evidence="10">
    <location>
        <begin position="79"/>
        <end position="100"/>
    </location>
</feature>
<dbReference type="Proteomes" id="UP001160148">
    <property type="component" value="Unassembled WGS sequence"/>
</dbReference>
<gene>
    <name evidence="12" type="ORF">MEUPH1_LOCUS9016</name>
</gene>
<dbReference type="InterPro" id="IPR008906">
    <property type="entry name" value="HATC_C_dom"/>
</dbReference>
<keyword evidence="6" id="KW-0238">DNA-binding</keyword>
<feature type="domain" description="BED-type" evidence="11">
    <location>
        <begin position="3"/>
        <end position="52"/>
    </location>
</feature>
<dbReference type="GO" id="GO:0008270">
    <property type="term" value="F:zinc ion binding"/>
    <property type="evidence" value="ECO:0007669"/>
    <property type="project" value="UniProtKB-KW"/>
</dbReference>
<dbReference type="InterPro" id="IPR052035">
    <property type="entry name" value="ZnF_BED_domain_contain"/>
</dbReference>
<dbReference type="GO" id="GO:0046983">
    <property type="term" value="F:protein dimerization activity"/>
    <property type="evidence" value="ECO:0007669"/>
    <property type="project" value="InterPro"/>
</dbReference>
<evidence type="ECO:0000256" key="7">
    <source>
        <dbReference type="ARBA" id="ARBA00023163"/>
    </source>
</evidence>
<dbReference type="PANTHER" id="PTHR46481">
    <property type="entry name" value="ZINC FINGER BED DOMAIN-CONTAINING PROTEIN 4"/>
    <property type="match status" value="1"/>
</dbReference>
<dbReference type="GO" id="GO:0009791">
    <property type="term" value="P:post-embryonic development"/>
    <property type="evidence" value="ECO:0007669"/>
    <property type="project" value="UniProtKB-ARBA"/>
</dbReference>
<reference evidence="12 13" key="1">
    <citation type="submission" date="2023-01" db="EMBL/GenBank/DDBJ databases">
        <authorList>
            <person name="Whitehead M."/>
        </authorList>
    </citation>
    <scope>NUCLEOTIDE SEQUENCE [LARGE SCALE GENOMIC DNA]</scope>
</reference>
<dbReference type="SUPFAM" id="SSF53098">
    <property type="entry name" value="Ribonuclease H-like"/>
    <property type="match status" value="1"/>
</dbReference>
<dbReference type="PROSITE" id="PS50808">
    <property type="entry name" value="ZF_BED"/>
    <property type="match status" value="1"/>
</dbReference>
<keyword evidence="3 9" id="KW-0863">Zinc-finger</keyword>
<keyword evidence="2" id="KW-0479">Metal-binding</keyword>
<dbReference type="InterPro" id="IPR007021">
    <property type="entry name" value="DUF659"/>
</dbReference>
<dbReference type="GO" id="GO:0003677">
    <property type="term" value="F:DNA binding"/>
    <property type="evidence" value="ECO:0007669"/>
    <property type="project" value="UniProtKB-KW"/>
</dbReference>
<name>A0AAV0WAF2_9HEMI</name>
<proteinExistence type="predicted"/>
<evidence type="ECO:0000256" key="4">
    <source>
        <dbReference type="ARBA" id="ARBA00022833"/>
    </source>
</evidence>
<dbReference type="InterPro" id="IPR003656">
    <property type="entry name" value="Znf_BED"/>
</dbReference>
<protein>
    <recommendedName>
        <fullName evidence="11">BED-type domain-containing protein</fullName>
    </recommendedName>
</protein>
<feature type="compositionally biased region" description="Low complexity" evidence="10">
    <location>
        <begin position="80"/>
        <end position="93"/>
    </location>
</feature>
<evidence type="ECO:0000313" key="12">
    <source>
        <dbReference type="EMBL" id="CAI6352819.1"/>
    </source>
</evidence>
<evidence type="ECO:0000313" key="13">
    <source>
        <dbReference type="Proteomes" id="UP001160148"/>
    </source>
</evidence>
<dbReference type="AlphaFoldDB" id="A0AAV0WAF2"/>
<keyword evidence="5" id="KW-0805">Transcription regulation</keyword>
<comment type="caution">
    <text evidence="12">The sequence shown here is derived from an EMBL/GenBank/DDBJ whole genome shotgun (WGS) entry which is preliminary data.</text>
</comment>
<organism evidence="12 13">
    <name type="scientific">Macrosiphum euphorbiae</name>
    <name type="common">potato aphid</name>
    <dbReference type="NCBI Taxonomy" id="13131"/>
    <lineage>
        <taxon>Eukaryota</taxon>
        <taxon>Metazoa</taxon>
        <taxon>Ecdysozoa</taxon>
        <taxon>Arthropoda</taxon>
        <taxon>Hexapoda</taxon>
        <taxon>Insecta</taxon>
        <taxon>Pterygota</taxon>
        <taxon>Neoptera</taxon>
        <taxon>Paraneoptera</taxon>
        <taxon>Hemiptera</taxon>
        <taxon>Sternorrhyncha</taxon>
        <taxon>Aphidomorpha</taxon>
        <taxon>Aphidoidea</taxon>
        <taxon>Aphididae</taxon>
        <taxon>Macrosiphini</taxon>
        <taxon>Macrosiphum</taxon>
    </lineage>
</organism>
<keyword evidence="8" id="KW-0539">Nucleus</keyword>
<evidence type="ECO:0000256" key="6">
    <source>
        <dbReference type="ARBA" id="ARBA00023125"/>
    </source>
</evidence>
<dbReference type="SUPFAM" id="SSF57667">
    <property type="entry name" value="beta-beta-alpha zinc fingers"/>
    <property type="match status" value="1"/>
</dbReference>
<evidence type="ECO:0000256" key="2">
    <source>
        <dbReference type="ARBA" id="ARBA00022723"/>
    </source>
</evidence>
<evidence type="ECO:0000256" key="10">
    <source>
        <dbReference type="SAM" id="MobiDB-lite"/>
    </source>
</evidence>
<evidence type="ECO:0000259" key="11">
    <source>
        <dbReference type="PROSITE" id="PS50808"/>
    </source>
</evidence>
<keyword evidence="4" id="KW-0862">Zinc</keyword>
<evidence type="ECO:0000256" key="5">
    <source>
        <dbReference type="ARBA" id="ARBA00023015"/>
    </source>
</evidence>
<keyword evidence="7" id="KW-0804">Transcription</keyword>
<dbReference type="SUPFAM" id="SSF140996">
    <property type="entry name" value="Hermes dimerisation domain"/>
    <property type="match status" value="1"/>
</dbReference>
<dbReference type="Pfam" id="PF02892">
    <property type="entry name" value="zf-BED"/>
    <property type="match status" value="1"/>
</dbReference>
<accession>A0AAV0WAF2</accession>
<keyword evidence="13" id="KW-1185">Reference proteome</keyword>
<dbReference type="Pfam" id="PF05699">
    <property type="entry name" value="Dimer_Tnp_hAT"/>
    <property type="match status" value="1"/>
</dbReference>
<dbReference type="EMBL" id="CARXXK010000002">
    <property type="protein sequence ID" value="CAI6352819.1"/>
    <property type="molecule type" value="Genomic_DNA"/>
</dbReference>
<dbReference type="PANTHER" id="PTHR46481:SF10">
    <property type="entry name" value="ZINC FINGER BED DOMAIN-CONTAINING PROTEIN 39"/>
    <property type="match status" value="1"/>
</dbReference>
<evidence type="ECO:0000256" key="9">
    <source>
        <dbReference type="PROSITE-ProRule" id="PRU00027"/>
    </source>
</evidence>
<dbReference type="GO" id="GO:0005634">
    <property type="term" value="C:nucleus"/>
    <property type="evidence" value="ECO:0007669"/>
    <property type="project" value="UniProtKB-SubCell"/>
</dbReference>
<evidence type="ECO:0000256" key="8">
    <source>
        <dbReference type="ARBA" id="ARBA00023242"/>
    </source>
</evidence>
<dbReference type="Pfam" id="PF04937">
    <property type="entry name" value="DUF659"/>
    <property type="match status" value="1"/>
</dbReference>
<sequence>MSPPRSKAWNCFKKINGSEAICKVCSNIVKYSGNTSNLFKHLKKHSNLPLTATTVDNVTVEIDSSQAILNRHLSELIEPSTSKSSDTSTNLSSEIASSHTLEEEMVDSPLPARLVVKRPIVESFNRASHFQEGGYRHSKITMSLLYFICKDKRPFHVIDGKGFQHLLKELSPSYKIPCATTLKQLLDNKYDVMKQSLKVRLSVVLHVSLTFDVWTETMAEKSFLGITIHFLEKTLLNSFCLSVIELKEQHTGDYISKILNRTLEDWEIEKDNVVTIVTDNGSNMISAVNKTFTKIDGKSRHIPCFAHTINLVVEVAVNHSSVNNLISMVREIVKWVKRSVKNSDCLRKSQMDTGIPGSVIKLILDVKTRWNSTFYMIERFLKIVDWISPMLLRDCSGPSMLSAYDIEALQQLVRLLKPLEHVTTESSGEKYVTISKIIPMINCLVAQLNKIKPSTDSISDVQVTLLREINKRFGSIELVTSIAISTLLDPRFKNLHFHDANACSKAMSTLRKMMNNDLVDTTTTDTLRECDAPTTETYNFWNHHESLALGQKTNRPDGNINDELSLYLTNPVVPLITNPLEKWEELKNIFPLLYKQARIHFAMVATSVPCERLFSKAGATITKTRNRLTGKRLEKLLFLGCFNEEDWF</sequence>
<dbReference type="InterPro" id="IPR036236">
    <property type="entry name" value="Znf_C2H2_sf"/>
</dbReference>